<dbReference type="InterPro" id="IPR040452">
    <property type="entry name" value="SfsA_C"/>
</dbReference>
<evidence type="ECO:0000256" key="1">
    <source>
        <dbReference type="HAMAP-Rule" id="MF_00095"/>
    </source>
</evidence>
<proteinExistence type="inferred from homology"/>
<name>A0A5K7ZMM1_9BACT</name>
<dbReference type="Proteomes" id="UP000427769">
    <property type="component" value="Chromosome"/>
</dbReference>
<feature type="domain" description="SfsA N-terminal OB" evidence="3">
    <location>
        <begin position="23"/>
        <end position="89"/>
    </location>
</feature>
<dbReference type="OrthoDB" id="9802365at2"/>
<gene>
    <name evidence="1 4" type="primary">sfsA</name>
    <name evidence="4" type="ORF">DSCW_47640</name>
</gene>
<dbReference type="PANTHER" id="PTHR30545">
    <property type="entry name" value="SUGAR FERMENTATION STIMULATION PROTEIN A"/>
    <property type="match status" value="1"/>
</dbReference>
<dbReference type="KEGG" id="dwd:DSCW_47640"/>
<dbReference type="Pfam" id="PF03749">
    <property type="entry name" value="SfsA"/>
    <property type="match status" value="1"/>
</dbReference>
<evidence type="ECO:0000259" key="2">
    <source>
        <dbReference type="Pfam" id="PF03749"/>
    </source>
</evidence>
<organism evidence="4 5">
    <name type="scientific">Desulfosarcina widdelii</name>
    <dbReference type="NCBI Taxonomy" id="947919"/>
    <lineage>
        <taxon>Bacteria</taxon>
        <taxon>Pseudomonadati</taxon>
        <taxon>Thermodesulfobacteriota</taxon>
        <taxon>Desulfobacteria</taxon>
        <taxon>Desulfobacterales</taxon>
        <taxon>Desulfosarcinaceae</taxon>
        <taxon>Desulfosarcina</taxon>
    </lineage>
</organism>
<dbReference type="GO" id="GO:0003677">
    <property type="term" value="F:DNA binding"/>
    <property type="evidence" value="ECO:0007669"/>
    <property type="project" value="InterPro"/>
</dbReference>
<feature type="domain" description="Sugar fermentation stimulation protein C-terminal" evidence="2">
    <location>
        <begin position="92"/>
        <end position="228"/>
    </location>
</feature>
<dbReference type="Gene3D" id="2.40.50.580">
    <property type="match status" value="1"/>
</dbReference>
<dbReference type="RefSeq" id="WP_155306105.1">
    <property type="nucleotide sequence ID" value="NZ_AP021875.1"/>
</dbReference>
<dbReference type="CDD" id="cd22359">
    <property type="entry name" value="SfsA-like_bacterial"/>
    <property type="match status" value="1"/>
</dbReference>
<accession>A0A5K7ZMM1</accession>
<dbReference type="NCBIfam" id="TIGR00230">
    <property type="entry name" value="sfsA"/>
    <property type="match status" value="1"/>
</dbReference>
<dbReference type="AlphaFoldDB" id="A0A5K7ZMM1"/>
<evidence type="ECO:0000313" key="5">
    <source>
        <dbReference type="Proteomes" id="UP000427769"/>
    </source>
</evidence>
<dbReference type="Gene3D" id="3.40.1350.60">
    <property type="match status" value="1"/>
</dbReference>
<protein>
    <recommendedName>
        <fullName evidence="1">Sugar fermentation stimulation protein homolog</fullName>
    </recommendedName>
</protein>
<evidence type="ECO:0000259" key="3">
    <source>
        <dbReference type="Pfam" id="PF17746"/>
    </source>
</evidence>
<comment type="similarity">
    <text evidence="1">Belongs to the SfsA family.</text>
</comment>
<sequence>MARGEIDAKGIIAWPQLIRGTLVRRYKRFLADVRLETGEIVTAHCPNSGSMKACCEPGRPVFLSHHDNPKRKLAYTWELIHMPDSLVGVNTQIPNRLTAHAIASGDVAELAGYEALKREVKVGEHSRIDIRLDSSNRRPCYVEVKNCTLVNEAVATFPDAVTVRGQKHLLELQELVAAGFRCAMFFLIQRMDARTFAPADDIDAEYGKKLRQAMQNGVEVLVYDVCIDLTGIRLRSRVPCEFS</sequence>
<dbReference type="InterPro" id="IPR005224">
    <property type="entry name" value="SfsA"/>
</dbReference>
<dbReference type="PANTHER" id="PTHR30545:SF2">
    <property type="entry name" value="SUGAR FERMENTATION STIMULATION PROTEIN A"/>
    <property type="match status" value="1"/>
</dbReference>
<evidence type="ECO:0000313" key="4">
    <source>
        <dbReference type="EMBL" id="BBO77347.1"/>
    </source>
</evidence>
<dbReference type="InterPro" id="IPR041465">
    <property type="entry name" value="SfsA_N"/>
</dbReference>
<dbReference type="Pfam" id="PF17746">
    <property type="entry name" value="SfsA_N"/>
    <property type="match status" value="1"/>
</dbReference>
<dbReference type="EMBL" id="AP021875">
    <property type="protein sequence ID" value="BBO77347.1"/>
    <property type="molecule type" value="Genomic_DNA"/>
</dbReference>
<reference evidence="4 5" key="1">
    <citation type="submission" date="2019-11" db="EMBL/GenBank/DDBJ databases">
        <title>Comparative genomics of hydrocarbon-degrading Desulfosarcina strains.</title>
        <authorList>
            <person name="Watanabe M."/>
            <person name="Kojima H."/>
            <person name="Fukui M."/>
        </authorList>
    </citation>
    <scope>NUCLEOTIDE SEQUENCE [LARGE SCALE GENOMIC DNA]</scope>
    <source>
        <strain evidence="4 5">PP31</strain>
    </source>
</reference>
<keyword evidence="5" id="KW-1185">Reference proteome</keyword>
<dbReference type="HAMAP" id="MF_00095">
    <property type="entry name" value="SfsA"/>
    <property type="match status" value="1"/>
</dbReference>